<proteinExistence type="predicted"/>
<reference evidence="2 3" key="1">
    <citation type="submission" date="2023-09" db="EMBL/GenBank/DDBJ databases">
        <title>Nesidiocoris tenuis whole genome shotgun sequence.</title>
        <authorList>
            <person name="Shibata T."/>
            <person name="Shimoda M."/>
            <person name="Kobayashi T."/>
            <person name="Uehara T."/>
        </authorList>
    </citation>
    <scope>NUCLEOTIDE SEQUENCE [LARGE SCALE GENOMIC DNA]</scope>
    <source>
        <strain evidence="2 3">Japan</strain>
    </source>
</reference>
<keyword evidence="1" id="KW-0732">Signal</keyword>
<organism evidence="2 3">
    <name type="scientific">Nesidiocoris tenuis</name>
    <dbReference type="NCBI Taxonomy" id="355587"/>
    <lineage>
        <taxon>Eukaryota</taxon>
        <taxon>Metazoa</taxon>
        <taxon>Ecdysozoa</taxon>
        <taxon>Arthropoda</taxon>
        <taxon>Hexapoda</taxon>
        <taxon>Insecta</taxon>
        <taxon>Pterygota</taxon>
        <taxon>Neoptera</taxon>
        <taxon>Paraneoptera</taxon>
        <taxon>Hemiptera</taxon>
        <taxon>Heteroptera</taxon>
        <taxon>Panheteroptera</taxon>
        <taxon>Cimicomorpha</taxon>
        <taxon>Miridae</taxon>
        <taxon>Dicyphina</taxon>
        <taxon>Nesidiocoris</taxon>
    </lineage>
</organism>
<keyword evidence="3" id="KW-1185">Reference proteome</keyword>
<protein>
    <submittedName>
        <fullName evidence="2">Uncharacterized protein</fullName>
    </submittedName>
</protein>
<evidence type="ECO:0000256" key="1">
    <source>
        <dbReference type="SAM" id="SignalP"/>
    </source>
</evidence>
<feature type="chain" id="PRO_5047122879" evidence="1">
    <location>
        <begin position="23"/>
        <end position="233"/>
    </location>
</feature>
<feature type="signal peptide" evidence="1">
    <location>
        <begin position="1"/>
        <end position="22"/>
    </location>
</feature>
<accession>A0ABN7BG76</accession>
<dbReference type="Proteomes" id="UP001307889">
    <property type="component" value="Chromosome 16"/>
</dbReference>
<name>A0ABN7BG76_9HEMI</name>
<dbReference type="EMBL" id="AP028924">
    <property type="protein sequence ID" value="BET03364.1"/>
    <property type="molecule type" value="Genomic_DNA"/>
</dbReference>
<evidence type="ECO:0000313" key="3">
    <source>
        <dbReference type="Proteomes" id="UP001307889"/>
    </source>
</evidence>
<evidence type="ECO:0000313" key="2">
    <source>
        <dbReference type="EMBL" id="BET03364.1"/>
    </source>
</evidence>
<sequence>MPLRRTMSRFLLFCALLSPALASSDPWEDGYIIDGYLDNVKDIIQRHDAATVKLPDFHLFPDSFWSFSGRDGYFKDLLKLYRVNEAELTSLGNTTNLKAGFYLSNAHLHYRFTLSTVEFDVDLKFFQNLFNVNVNYTAEHPCTIEYAPDSIDVSLLGGSDVTVRVDALHNNIVPEYVRDFVESTVQFGVESTINTGLVLLATRMALSSYVVTFLTENTGKIDVCDVFRSVTSQ</sequence>
<gene>
    <name evidence="2" type="ORF">NTJ_16182</name>
</gene>